<accession>A0A6L9XYT5</accession>
<evidence type="ECO:0000256" key="10">
    <source>
        <dbReference type="SAM" id="SignalP"/>
    </source>
</evidence>
<evidence type="ECO:0000256" key="9">
    <source>
        <dbReference type="ARBA" id="ARBA00034078"/>
    </source>
</evidence>
<sequence>MNEPTPLTRRSVITIGGATLLGAGALALAACTPGGAGSGTGGAAGGGSGSAGASPVTLKLSDIPVGGATSANLGSTPIVVAQPTAGSVVAFSAVCTHLGCTVAPAGKEFDCPCHGSRFDAATGAVIQGPAPSPLPKLSATVSGSTVTVS</sequence>
<evidence type="ECO:0000256" key="5">
    <source>
        <dbReference type="ARBA" id="ARBA00023004"/>
    </source>
</evidence>
<evidence type="ECO:0000256" key="4">
    <source>
        <dbReference type="ARBA" id="ARBA00022723"/>
    </source>
</evidence>
<comment type="function">
    <text evidence="1">Iron-sulfur subunit of the cytochrome bc1 complex, an essential component of the respiratory electron transport chain required for ATP synthesis. The bc1 complex catalyzes the oxidation of menaquinol and the reduction of cytochrome c in the respiratory chain. The bc1 complex operates through a Q-cycle mechanism that couples electron transfer to generation of the proton gradient that drives ATP synthesis.</text>
</comment>
<dbReference type="InterPro" id="IPR014349">
    <property type="entry name" value="Rieske_Fe-S_prot"/>
</dbReference>
<dbReference type="PROSITE" id="PS51318">
    <property type="entry name" value="TAT"/>
    <property type="match status" value="1"/>
</dbReference>
<proteinExistence type="predicted"/>
<evidence type="ECO:0000256" key="1">
    <source>
        <dbReference type="ARBA" id="ARBA00002494"/>
    </source>
</evidence>
<dbReference type="InterPro" id="IPR017941">
    <property type="entry name" value="Rieske_2Fe-2S"/>
</dbReference>
<keyword evidence="7" id="KW-1015">Disulfide bond</keyword>
<dbReference type="AlphaFoldDB" id="A0A6L9XYT5"/>
<dbReference type="CDD" id="cd03467">
    <property type="entry name" value="Rieske"/>
    <property type="match status" value="1"/>
</dbReference>
<comment type="caution">
    <text evidence="12">The sequence shown here is derived from an EMBL/GenBank/DDBJ whole genome shotgun (WGS) entry which is preliminary data.</text>
</comment>
<dbReference type="Gene3D" id="2.102.10.10">
    <property type="entry name" value="Rieske [2Fe-2S] iron-sulphur domain"/>
    <property type="match status" value="1"/>
</dbReference>
<evidence type="ECO:0000313" key="12">
    <source>
        <dbReference type="EMBL" id="NEN06592.1"/>
    </source>
</evidence>
<dbReference type="PRINTS" id="PR00162">
    <property type="entry name" value="RIESKE"/>
</dbReference>
<dbReference type="PANTHER" id="PTHR10134">
    <property type="entry name" value="CYTOCHROME B-C1 COMPLEX SUBUNIT RIESKE, MITOCHONDRIAL"/>
    <property type="match status" value="1"/>
</dbReference>
<evidence type="ECO:0000313" key="13">
    <source>
        <dbReference type="Proteomes" id="UP000474967"/>
    </source>
</evidence>
<dbReference type="InterPro" id="IPR006311">
    <property type="entry name" value="TAT_signal"/>
</dbReference>
<dbReference type="SUPFAM" id="SSF50022">
    <property type="entry name" value="ISP domain"/>
    <property type="match status" value="1"/>
</dbReference>
<dbReference type="GO" id="GO:0004497">
    <property type="term" value="F:monooxygenase activity"/>
    <property type="evidence" value="ECO:0007669"/>
    <property type="project" value="UniProtKB-ARBA"/>
</dbReference>
<reference evidence="12 13" key="1">
    <citation type="journal article" date="2014" name="J. Microbiol.">
        <title>Diaminobutyricibacter tongyongensis gen. nov., sp. nov. and Homoserinibacter gongjuensis gen. nov., sp. nov. belong to the family Microbacteriaceae.</title>
        <authorList>
            <person name="Kim S.J."/>
            <person name="Ahn J.H."/>
            <person name="Weon H.Y."/>
            <person name="Hamada M."/>
            <person name="Suzuki K."/>
            <person name="Kwon S.W."/>
        </authorList>
    </citation>
    <scope>NUCLEOTIDE SEQUENCE [LARGE SCALE GENOMIC DNA]</scope>
    <source>
        <strain evidence="12 13">NBRC 108724</strain>
    </source>
</reference>
<feature type="domain" description="Rieske" evidence="11">
    <location>
        <begin position="55"/>
        <end position="148"/>
    </location>
</feature>
<evidence type="ECO:0000256" key="3">
    <source>
        <dbReference type="ARBA" id="ARBA00022714"/>
    </source>
</evidence>
<comment type="cofactor">
    <cofactor evidence="9">
        <name>[2Fe-2S] cluster</name>
        <dbReference type="ChEBI" id="CHEBI:190135"/>
    </cofactor>
</comment>
<feature type="signal peptide" evidence="10">
    <location>
        <begin position="1"/>
        <end position="29"/>
    </location>
</feature>
<keyword evidence="13" id="KW-1185">Reference proteome</keyword>
<evidence type="ECO:0000259" key="11">
    <source>
        <dbReference type="PROSITE" id="PS51296"/>
    </source>
</evidence>
<dbReference type="InterPro" id="IPR005805">
    <property type="entry name" value="Rieske_Fe-S_prot_C"/>
</dbReference>
<dbReference type="InterPro" id="IPR036922">
    <property type="entry name" value="Rieske_2Fe-2S_sf"/>
</dbReference>
<evidence type="ECO:0000256" key="8">
    <source>
        <dbReference type="ARBA" id="ARBA00029586"/>
    </source>
</evidence>
<dbReference type="PROSITE" id="PS51296">
    <property type="entry name" value="RIESKE"/>
    <property type="match status" value="1"/>
</dbReference>
<gene>
    <name evidence="12" type="ORF">G3T36_12010</name>
</gene>
<dbReference type="EMBL" id="JAAGWY010000002">
    <property type="protein sequence ID" value="NEN06592.1"/>
    <property type="molecule type" value="Genomic_DNA"/>
</dbReference>
<evidence type="ECO:0000256" key="6">
    <source>
        <dbReference type="ARBA" id="ARBA00023014"/>
    </source>
</evidence>
<dbReference type="Pfam" id="PF00355">
    <property type="entry name" value="Rieske"/>
    <property type="match status" value="1"/>
</dbReference>
<dbReference type="GO" id="GO:0046872">
    <property type="term" value="F:metal ion binding"/>
    <property type="evidence" value="ECO:0007669"/>
    <property type="project" value="UniProtKB-KW"/>
</dbReference>
<name>A0A6L9XYT5_9MICO</name>
<keyword evidence="6" id="KW-0411">Iron-sulfur</keyword>
<evidence type="ECO:0000256" key="2">
    <source>
        <dbReference type="ARBA" id="ARBA00015816"/>
    </source>
</evidence>
<organism evidence="12 13">
    <name type="scientific">Leifsonia tongyongensis</name>
    <dbReference type="NCBI Taxonomy" id="1268043"/>
    <lineage>
        <taxon>Bacteria</taxon>
        <taxon>Bacillati</taxon>
        <taxon>Actinomycetota</taxon>
        <taxon>Actinomycetes</taxon>
        <taxon>Micrococcales</taxon>
        <taxon>Microbacteriaceae</taxon>
        <taxon>Leifsonia</taxon>
    </lineage>
</organism>
<keyword evidence="10" id="KW-0732">Signal</keyword>
<keyword evidence="5" id="KW-0408">Iron</keyword>
<dbReference type="GO" id="GO:0016020">
    <property type="term" value="C:membrane"/>
    <property type="evidence" value="ECO:0007669"/>
    <property type="project" value="InterPro"/>
</dbReference>
<keyword evidence="4" id="KW-0479">Metal-binding</keyword>
<feature type="chain" id="PRO_5026752988" description="Cytochrome bc1 complex Rieske iron-sulfur subunit" evidence="10">
    <location>
        <begin position="30"/>
        <end position="149"/>
    </location>
</feature>
<evidence type="ECO:0000256" key="7">
    <source>
        <dbReference type="ARBA" id="ARBA00023157"/>
    </source>
</evidence>
<dbReference type="GO" id="GO:0016705">
    <property type="term" value="F:oxidoreductase activity, acting on paired donors, with incorporation or reduction of molecular oxygen"/>
    <property type="evidence" value="ECO:0007669"/>
    <property type="project" value="UniProtKB-ARBA"/>
</dbReference>
<dbReference type="GO" id="GO:0051537">
    <property type="term" value="F:2 iron, 2 sulfur cluster binding"/>
    <property type="evidence" value="ECO:0007669"/>
    <property type="project" value="UniProtKB-KW"/>
</dbReference>
<dbReference type="RefSeq" id="WP_163289993.1">
    <property type="nucleotide sequence ID" value="NZ_JAAGWY010000002.1"/>
</dbReference>
<protein>
    <recommendedName>
        <fullName evidence="2">Cytochrome bc1 complex Rieske iron-sulfur subunit</fullName>
    </recommendedName>
    <alternativeName>
        <fullName evidence="8">Cytochrome bc1 reductase complex subunit QcrA</fullName>
    </alternativeName>
</protein>
<dbReference type="Proteomes" id="UP000474967">
    <property type="component" value="Unassembled WGS sequence"/>
</dbReference>
<keyword evidence="3" id="KW-0001">2Fe-2S</keyword>